<dbReference type="GO" id="GO:0003735">
    <property type="term" value="F:structural constituent of ribosome"/>
    <property type="evidence" value="ECO:0007669"/>
    <property type="project" value="InterPro"/>
</dbReference>
<dbReference type="NCBIfam" id="NF000955">
    <property type="entry name" value="PRK00099.1-1"/>
    <property type="match status" value="1"/>
</dbReference>
<accession>A0A8K2A7V1</accession>
<dbReference type="AlphaFoldDB" id="A0A8K2A7V1"/>
<evidence type="ECO:0000256" key="4">
    <source>
        <dbReference type="ARBA" id="ARBA00035202"/>
    </source>
</evidence>
<dbReference type="EMBL" id="WVIC01000014">
    <property type="protein sequence ID" value="NCJ06579.1"/>
    <property type="molecule type" value="Genomic_DNA"/>
</dbReference>
<dbReference type="CDD" id="cd05797">
    <property type="entry name" value="Ribosomal_L10"/>
    <property type="match status" value="1"/>
</dbReference>
<evidence type="ECO:0000313" key="7">
    <source>
        <dbReference type="Proteomes" id="UP000607397"/>
    </source>
</evidence>
<name>A0A8K2A7V1_9CYAN</name>
<dbReference type="GO" id="GO:0070180">
    <property type="term" value="F:large ribosomal subunit rRNA binding"/>
    <property type="evidence" value="ECO:0007669"/>
    <property type="project" value="UniProtKB-UniRule"/>
</dbReference>
<dbReference type="GO" id="GO:0015934">
    <property type="term" value="C:large ribosomal subunit"/>
    <property type="evidence" value="ECO:0007669"/>
    <property type="project" value="InterPro"/>
</dbReference>
<dbReference type="PANTHER" id="PTHR11560">
    <property type="entry name" value="39S RIBOSOMAL PROTEIN L10, MITOCHONDRIAL"/>
    <property type="match status" value="1"/>
</dbReference>
<evidence type="ECO:0000256" key="1">
    <source>
        <dbReference type="ARBA" id="ARBA00008889"/>
    </source>
</evidence>
<evidence type="ECO:0000256" key="5">
    <source>
        <dbReference type="HAMAP-Rule" id="MF_00362"/>
    </source>
</evidence>
<evidence type="ECO:0000313" key="6">
    <source>
        <dbReference type="EMBL" id="NCJ06579.1"/>
    </source>
</evidence>
<dbReference type="GO" id="GO:0006412">
    <property type="term" value="P:translation"/>
    <property type="evidence" value="ECO:0007669"/>
    <property type="project" value="UniProtKB-UniRule"/>
</dbReference>
<keyword evidence="2 5" id="KW-0689">Ribosomal protein</keyword>
<dbReference type="RefSeq" id="WP_161825053.1">
    <property type="nucleotide sequence ID" value="NZ_WVIC01000014.1"/>
</dbReference>
<comment type="caution">
    <text evidence="6">The sequence shown here is derived from an EMBL/GenBank/DDBJ whole genome shotgun (WGS) entry which is preliminary data.</text>
</comment>
<dbReference type="PROSITE" id="PS01109">
    <property type="entry name" value="RIBOSOMAL_L10"/>
    <property type="match status" value="1"/>
</dbReference>
<comment type="similarity">
    <text evidence="1 5">Belongs to the universal ribosomal protein uL10 family.</text>
</comment>
<dbReference type="Pfam" id="PF00466">
    <property type="entry name" value="Ribosomal_L10"/>
    <property type="match status" value="1"/>
</dbReference>
<comment type="subunit">
    <text evidence="5">Part of the ribosomal stalk of the 50S ribosomal subunit. The N-terminus interacts with L11 and the large rRNA to form the base of the stalk. The C-terminus forms an elongated spine to which L12 dimers bind in a sequential fashion forming a multimeric L10(L12)X complex.</text>
</comment>
<proteinExistence type="inferred from homology"/>
<dbReference type="SUPFAM" id="SSF160369">
    <property type="entry name" value="Ribosomal protein L10-like"/>
    <property type="match status" value="1"/>
</dbReference>
<dbReference type="InterPro" id="IPR047865">
    <property type="entry name" value="Ribosomal_uL10_bac_type"/>
</dbReference>
<keyword evidence="7" id="KW-1185">Reference proteome</keyword>
<dbReference type="Gene3D" id="3.30.70.1730">
    <property type="match status" value="1"/>
</dbReference>
<dbReference type="Proteomes" id="UP000607397">
    <property type="component" value="Unassembled WGS sequence"/>
</dbReference>
<keyword evidence="5" id="KW-0694">RNA-binding</keyword>
<dbReference type="InterPro" id="IPR022973">
    <property type="entry name" value="Ribosomal_uL10_bac"/>
</dbReference>
<keyword evidence="3 5" id="KW-0687">Ribonucleoprotein</keyword>
<gene>
    <name evidence="5" type="primary">rplJ</name>
    <name evidence="5" type="synonym">rpl10</name>
    <name evidence="6" type="ORF">GS597_08695</name>
</gene>
<dbReference type="InterPro" id="IPR002363">
    <property type="entry name" value="Ribosomal_uL10_CS_bac"/>
</dbReference>
<sequence length="175" mass="18834">MGRTLENKQKIVAELKEILSENQMALVINYQGLSVAELTDLRNRIRPNGATCKVTKNTLMQIAINEDEAWKPLSEFLSGSSAFVLIKEDFGGAIKAYQDFEKATKKTELRGGVLEGRALSTAEVKAIGDLPSKEVLMAQVAGALNALATQIAVGIKEVPTSIARGIQAMSEKDAA</sequence>
<dbReference type="InterPro" id="IPR043141">
    <property type="entry name" value="Ribosomal_uL10-like_sf"/>
</dbReference>
<evidence type="ECO:0000256" key="2">
    <source>
        <dbReference type="ARBA" id="ARBA00022980"/>
    </source>
</evidence>
<reference evidence="6" key="1">
    <citation type="submission" date="2019-12" db="EMBL/GenBank/DDBJ databases">
        <title>High-Quality draft genome sequences of three cyanobacteria isolated from the limestone walls of the Old Cathedral of Coimbra.</title>
        <authorList>
            <person name="Tiago I."/>
            <person name="Soares F."/>
            <person name="Portugal A."/>
        </authorList>
    </citation>
    <scope>NUCLEOTIDE SEQUENCE [LARGE SCALE GENOMIC DNA]</scope>
    <source>
        <strain evidence="6">C</strain>
    </source>
</reference>
<keyword evidence="5" id="KW-0699">rRNA-binding</keyword>
<evidence type="ECO:0000256" key="3">
    <source>
        <dbReference type="ARBA" id="ARBA00023274"/>
    </source>
</evidence>
<dbReference type="Gene3D" id="6.10.250.290">
    <property type="match status" value="1"/>
</dbReference>
<protein>
    <recommendedName>
        <fullName evidence="4 5">Large ribosomal subunit protein uL10</fullName>
    </recommendedName>
</protein>
<comment type="function">
    <text evidence="5">Forms part of the ribosomal stalk, playing a central role in the interaction of the ribosome with GTP-bound translation factors.</text>
</comment>
<organism evidence="6 7">
    <name type="scientific">Petrachloros mirabilis ULC683</name>
    <dbReference type="NCBI Taxonomy" id="2781853"/>
    <lineage>
        <taxon>Bacteria</taxon>
        <taxon>Bacillati</taxon>
        <taxon>Cyanobacteriota</taxon>
        <taxon>Cyanophyceae</taxon>
        <taxon>Synechococcales</taxon>
        <taxon>Petrachlorosaceae</taxon>
        <taxon>Petrachloros</taxon>
        <taxon>Petrachloros mirabilis</taxon>
    </lineage>
</organism>
<dbReference type="InterPro" id="IPR001790">
    <property type="entry name" value="Ribosomal_uL10"/>
</dbReference>
<dbReference type="HAMAP" id="MF_00362">
    <property type="entry name" value="Ribosomal_uL10"/>
    <property type="match status" value="1"/>
</dbReference>